<sequence>MWSIEFDPSTRLMTLRLVHQVTAPQMRALSRAHSSALAATGGEPFKVLGDLRGLTPLDIESASLFTELRRAAASLPGFLRRAVLTDSPTVAMQQRRSVYEEAGSRERELITLDEGEARAFLARD</sequence>
<evidence type="ECO:0008006" key="3">
    <source>
        <dbReference type="Google" id="ProtNLM"/>
    </source>
</evidence>
<organism evidence="1 2">
    <name type="scientific">Sandaracinus amylolyticus</name>
    <dbReference type="NCBI Taxonomy" id="927083"/>
    <lineage>
        <taxon>Bacteria</taxon>
        <taxon>Pseudomonadati</taxon>
        <taxon>Myxococcota</taxon>
        <taxon>Polyangia</taxon>
        <taxon>Polyangiales</taxon>
        <taxon>Sandaracinaceae</taxon>
        <taxon>Sandaracinus</taxon>
    </lineage>
</organism>
<dbReference type="EMBL" id="CP011125">
    <property type="protein sequence ID" value="AKF06122.1"/>
    <property type="molecule type" value="Genomic_DNA"/>
</dbReference>
<dbReference type="AlphaFoldDB" id="A0A0F6YII0"/>
<name>A0A0F6YII0_9BACT</name>
<proteinExistence type="predicted"/>
<evidence type="ECO:0000313" key="2">
    <source>
        <dbReference type="Proteomes" id="UP000034883"/>
    </source>
</evidence>
<reference evidence="1 2" key="1">
    <citation type="submission" date="2015-03" db="EMBL/GenBank/DDBJ databases">
        <title>Genome assembly of Sandaracinus amylolyticus DSM 53668.</title>
        <authorList>
            <person name="Sharma G."/>
            <person name="Subramanian S."/>
        </authorList>
    </citation>
    <scope>NUCLEOTIDE SEQUENCE [LARGE SCALE GENOMIC DNA]</scope>
    <source>
        <strain evidence="1 2">DSM 53668</strain>
    </source>
</reference>
<protein>
    <recommendedName>
        <fullName evidence="3">STAS/SEC14 domain-containing protein</fullName>
    </recommendedName>
</protein>
<dbReference type="Proteomes" id="UP000034883">
    <property type="component" value="Chromosome"/>
</dbReference>
<dbReference type="STRING" id="927083.DB32_003271"/>
<keyword evidence="2" id="KW-1185">Reference proteome</keyword>
<dbReference type="KEGG" id="samy:DB32_003271"/>
<gene>
    <name evidence="1" type="ORF">DB32_003271</name>
</gene>
<accession>A0A0F6YII0</accession>
<evidence type="ECO:0000313" key="1">
    <source>
        <dbReference type="EMBL" id="AKF06122.1"/>
    </source>
</evidence>